<dbReference type="InterPro" id="IPR014001">
    <property type="entry name" value="Helicase_ATP-bd"/>
</dbReference>
<dbReference type="PROSITE" id="PS51194">
    <property type="entry name" value="HELICASE_CTER"/>
    <property type="match status" value="1"/>
</dbReference>
<dbReference type="AlphaFoldDB" id="A0A423F9G7"/>
<dbReference type="Proteomes" id="UP000283389">
    <property type="component" value="Unassembled WGS sequence"/>
</dbReference>
<sequence length="1025" mass="114162">MEIEDFSLNPQLWGALRFCQKRSIEAALRYVKSPIESLGSKSCLISLPTGAGKSGVIAVVAHASKQSKVLVLCHRRAVCDQLIKEIKGGFFESLVAGYSGSKKSVFESVEDTAKSGIYVSTFQKLVSLSPGKLAELKKQIDLIIVDEGHSEPSPVWKELVRNSGSHKIVITATPYRNDLFQFDIDGDSSYIYTFEEALHHAVLMSPDFCVAKFDEISNSISLFLKDNPGAKCIVKCKEFSDIERYYELLNKDFSVLAVHEQYVKDPRVNVKVDVPANLRYSEYDVIIHQRKLDEGVDIPQAKLLILTYAVNSGRELVQTVGRIVRLHKNIKPLVVQCDNNANERMWVNYRYFDKSLSTPAAAKKFMSSLDVNKLIEIYLSSFPDASYYGNRFLKKFDINEFKPEESLVIPTASVCFLSTLNGFDVQAAADLIYWRSNQSGELAKCFVVAGGINVVVSIAFNRSRFLKDQFFFEPSLEITLLKKFEKNVVAVYDSRGRKFGFDPELCIAGAIDPGKLLNVMALGNKTVTKEASSRAVGTTSKRPESVAIKGRDLELIADLQRNSAYRVATLKCDNFDVLGDKQSSYYVGVDSGRISDQKDGQYMLDDLDKWLDFMEGVISVDKVISSNLLHSFAKPIPVDLTLAIESVIMDFSDLPHPINVRHESGEVVVDNGFIYLENSGGLVFDGKDSDLKIGISLCDQSPFIVFESEEEVLYDINGRGEEYGDFIELLSESLHKVLLEKGVSYSKGRFYELRLPVEGDFKIASSSLQNVVIGMPELLGSDLDEKGYVEVVKGKDKVIQVSNEEFYKDSIFFMLDKLKENSHLDPTRSQLGPFYKFIPDVDLVFCTDMATEPADFIISSVSKLIYVHVKCGGAAISPQSPAGALAEVGGQAIKNIEMLISANEGLKAANWGILKSPWPTPNAPQKITERLRLLRGARVAASDQKARDLAVQQAWEIIALRRKSSRVRKEVWIVCANGFSASHFEKQLNKGHAGSQKSLQAYQLIQSWISTAHSNDVDLKIFVSN</sequence>
<protein>
    <submittedName>
        <fullName evidence="3">Restriction endonuclease subunit R</fullName>
    </submittedName>
</protein>
<name>A0A423F9G7_9PSED</name>
<feature type="domain" description="Helicase ATP-binding" evidence="1">
    <location>
        <begin position="34"/>
        <end position="179"/>
    </location>
</feature>
<comment type="caution">
    <text evidence="3">The sequence shown here is derived from an EMBL/GenBank/DDBJ whole genome shotgun (WGS) entry which is preliminary data.</text>
</comment>
<keyword evidence="3" id="KW-0378">Hydrolase</keyword>
<dbReference type="Pfam" id="PF04851">
    <property type="entry name" value="ResIII"/>
    <property type="match status" value="1"/>
</dbReference>
<dbReference type="InterPro" id="IPR027417">
    <property type="entry name" value="P-loop_NTPase"/>
</dbReference>
<dbReference type="GO" id="GO:0003677">
    <property type="term" value="F:DNA binding"/>
    <property type="evidence" value="ECO:0007669"/>
    <property type="project" value="InterPro"/>
</dbReference>
<reference evidence="3 4" key="1">
    <citation type="submission" date="2016-10" db="EMBL/GenBank/DDBJ databases">
        <title>Comparative genome analysis of multiple Pseudomonas spp. focuses on biocontrol and plant growth promoting traits.</title>
        <authorList>
            <person name="Tao X.-Y."/>
            <person name="Taylor C.G."/>
        </authorList>
    </citation>
    <scope>NUCLEOTIDE SEQUENCE [LARGE SCALE GENOMIC DNA]</scope>
    <source>
        <strain evidence="3 4">36C8</strain>
    </source>
</reference>
<keyword evidence="3" id="KW-0255">Endonuclease</keyword>
<organism evidence="3 4">
    <name type="scientific">Pseudomonas canadensis</name>
    <dbReference type="NCBI Taxonomy" id="915099"/>
    <lineage>
        <taxon>Bacteria</taxon>
        <taxon>Pseudomonadati</taxon>
        <taxon>Pseudomonadota</taxon>
        <taxon>Gammaproteobacteria</taxon>
        <taxon>Pseudomonadales</taxon>
        <taxon>Pseudomonadaceae</taxon>
        <taxon>Pseudomonas</taxon>
    </lineage>
</organism>
<gene>
    <name evidence="3" type="ORF">BK649_12255</name>
</gene>
<dbReference type="Gene3D" id="3.40.50.300">
    <property type="entry name" value="P-loop containing nucleotide triphosphate hydrolases"/>
    <property type="match status" value="2"/>
</dbReference>
<dbReference type="PROSITE" id="PS51192">
    <property type="entry name" value="HELICASE_ATP_BIND_1"/>
    <property type="match status" value="1"/>
</dbReference>
<dbReference type="GO" id="GO:0005524">
    <property type="term" value="F:ATP binding"/>
    <property type="evidence" value="ECO:0007669"/>
    <property type="project" value="InterPro"/>
</dbReference>
<evidence type="ECO:0000259" key="2">
    <source>
        <dbReference type="PROSITE" id="PS51194"/>
    </source>
</evidence>
<keyword evidence="3" id="KW-0540">Nuclease</keyword>
<dbReference type="GO" id="GO:0016787">
    <property type="term" value="F:hydrolase activity"/>
    <property type="evidence" value="ECO:0007669"/>
    <property type="project" value="InterPro"/>
</dbReference>
<evidence type="ECO:0000313" key="3">
    <source>
        <dbReference type="EMBL" id="ROM52847.1"/>
    </source>
</evidence>
<dbReference type="GO" id="GO:0004519">
    <property type="term" value="F:endonuclease activity"/>
    <property type="evidence" value="ECO:0007669"/>
    <property type="project" value="UniProtKB-KW"/>
</dbReference>
<dbReference type="SUPFAM" id="SSF52540">
    <property type="entry name" value="P-loop containing nucleoside triphosphate hydrolases"/>
    <property type="match status" value="1"/>
</dbReference>
<dbReference type="GO" id="GO:0005829">
    <property type="term" value="C:cytosol"/>
    <property type="evidence" value="ECO:0007669"/>
    <property type="project" value="TreeGrafter"/>
</dbReference>
<dbReference type="InterPro" id="IPR050742">
    <property type="entry name" value="Helicase_Restrict-Modif_Enz"/>
</dbReference>
<proteinExistence type="predicted"/>
<dbReference type="InterPro" id="IPR006935">
    <property type="entry name" value="Helicase/UvrB_N"/>
</dbReference>
<dbReference type="Pfam" id="PF00271">
    <property type="entry name" value="Helicase_C"/>
    <property type="match status" value="1"/>
</dbReference>
<dbReference type="SMART" id="SM00487">
    <property type="entry name" value="DEXDc"/>
    <property type="match status" value="1"/>
</dbReference>
<dbReference type="PANTHER" id="PTHR47396">
    <property type="entry name" value="TYPE I RESTRICTION ENZYME ECOKI R PROTEIN"/>
    <property type="match status" value="1"/>
</dbReference>
<dbReference type="InterPro" id="IPR001650">
    <property type="entry name" value="Helicase_C-like"/>
</dbReference>
<evidence type="ECO:0000313" key="4">
    <source>
        <dbReference type="Proteomes" id="UP000283389"/>
    </source>
</evidence>
<dbReference type="EMBL" id="MOAZ01000008">
    <property type="protein sequence ID" value="ROM52847.1"/>
    <property type="molecule type" value="Genomic_DNA"/>
</dbReference>
<dbReference type="PANTHER" id="PTHR47396:SF1">
    <property type="entry name" value="ATP-DEPENDENT HELICASE IRC3-RELATED"/>
    <property type="match status" value="1"/>
</dbReference>
<dbReference type="RefSeq" id="WP_123475666.1">
    <property type="nucleotide sequence ID" value="NZ_MOAZ01000008.1"/>
</dbReference>
<accession>A0A423F9G7</accession>
<evidence type="ECO:0000259" key="1">
    <source>
        <dbReference type="PROSITE" id="PS51192"/>
    </source>
</evidence>
<feature type="domain" description="Helicase C-terminal" evidence="2">
    <location>
        <begin position="215"/>
        <end position="370"/>
    </location>
</feature>